<feature type="transmembrane region" description="Helical" evidence="7">
    <location>
        <begin position="512"/>
        <end position="533"/>
    </location>
</feature>
<evidence type="ECO:0000313" key="10">
    <source>
        <dbReference type="EMBL" id="KNB72410.1"/>
    </source>
</evidence>
<evidence type="ECO:0000256" key="3">
    <source>
        <dbReference type="ARBA" id="ARBA00022630"/>
    </source>
</evidence>
<dbReference type="InterPro" id="IPR050074">
    <property type="entry name" value="DHO_dehydrogenase"/>
</dbReference>
<evidence type="ECO:0000256" key="4">
    <source>
        <dbReference type="ARBA" id="ARBA00022643"/>
    </source>
</evidence>
<feature type="transmembrane region" description="Helical" evidence="7">
    <location>
        <begin position="568"/>
        <end position="589"/>
    </location>
</feature>
<evidence type="ECO:0000313" key="9">
    <source>
        <dbReference type="EMBL" id="GED70559.1"/>
    </source>
</evidence>
<feature type="transmembrane region" description="Helical" evidence="7">
    <location>
        <begin position="354"/>
        <end position="376"/>
    </location>
</feature>
<dbReference type="OrthoDB" id="9802377at2"/>
<dbReference type="Proteomes" id="UP000036834">
    <property type="component" value="Unassembled WGS sequence"/>
</dbReference>
<organism evidence="10 11">
    <name type="scientific">Brevibacillus reuszeri</name>
    <dbReference type="NCBI Taxonomy" id="54915"/>
    <lineage>
        <taxon>Bacteria</taxon>
        <taxon>Bacillati</taxon>
        <taxon>Bacillota</taxon>
        <taxon>Bacilli</taxon>
        <taxon>Bacillales</taxon>
        <taxon>Paenibacillaceae</taxon>
        <taxon>Brevibacillus</taxon>
    </lineage>
</organism>
<comment type="cofactor">
    <cofactor evidence="1">
        <name>FMN</name>
        <dbReference type="ChEBI" id="CHEBI:58210"/>
    </cofactor>
</comment>
<comment type="pathway">
    <text evidence="2">Pyrimidine metabolism; UMP biosynthesis via de novo pathway.</text>
</comment>
<reference evidence="9 12" key="3">
    <citation type="submission" date="2019-06" db="EMBL/GenBank/DDBJ databases">
        <title>Whole genome shotgun sequence of Brevibacillus reuszeri NBRC 15719.</title>
        <authorList>
            <person name="Hosoyama A."/>
            <person name="Uohara A."/>
            <person name="Ohji S."/>
            <person name="Ichikawa N."/>
        </authorList>
    </citation>
    <scope>NUCLEOTIDE SEQUENCE [LARGE SCALE GENOMIC DNA]</scope>
    <source>
        <strain evidence="9 12">NBRC 15719</strain>
    </source>
</reference>
<keyword evidence="12" id="KW-1185">Reference proteome</keyword>
<dbReference type="InterPro" id="IPR005720">
    <property type="entry name" value="Dihydroorotate_DH_cat"/>
</dbReference>
<dbReference type="Proteomes" id="UP000319578">
    <property type="component" value="Unassembled WGS sequence"/>
</dbReference>
<evidence type="ECO:0000256" key="1">
    <source>
        <dbReference type="ARBA" id="ARBA00001917"/>
    </source>
</evidence>
<sequence length="652" mass="71723">MPDWSYQTLFRPLLFLLPAKQARRLTLTAIGMLGKIPGGSLLIEIMGHMKPPASLSRSLASVPVSSPVGLGAGLDMDLQATEALSRFGFGYIEIGPVTRKPHADYNEVWREPKGLAISYSDSLTNPGIDSYEKCLQKMRHVDVPLGARLGFCRGASVQEATAERAELIRVLEPFCAFYTLELSPNEAINWGTHDWSEHLSSLRALTDRPLLLVIPPDLPEPEARRLVKIARTEGLNGLVIAGGITQHTQRVQRDIQVTGPPSFEQAIDMCRVLRSTWTDATIIGSGGIQQPADALTFLDAGADFVQLHSGLVYSGPGLPKRTNESIWQTSCVQRPPDALSSDTAHRVKSWLFPAWMWGILLGIGMMIGGGVAWWVAATSVMLPYDEKFLGASPADLDMLNAQLLAFMSHDRISLAGTMLSIGIIYFQLSRYGLRNGLHWTRVAFLSSGTVGFVSFFLFIGYGYFDYLHAILSLLLFPMFLLALREPAKKQLLPLPIDLNNNRDWKNALWGQLLFVIIGFGLSGAGMMISIIGVTDVFVPSDLLFLCASAETMQAYNDRLIPLIAHDRAGFGGALISDGIGVLLISLWGFRRGESWVWWTLFLAGIPGFVSGIGIHFAVGYVDFWHLFPAYIAALLFLIGLVLTRPFLTAKTW</sequence>
<dbReference type="PANTHER" id="PTHR48109">
    <property type="entry name" value="DIHYDROOROTATE DEHYDROGENASE (QUINONE), MITOCHONDRIAL-RELATED"/>
    <property type="match status" value="1"/>
</dbReference>
<keyword evidence="7" id="KW-1133">Transmembrane helix</keyword>
<evidence type="ECO:0000256" key="2">
    <source>
        <dbReference type="ARBA" id="ARBA00004725"/>
    </source>
</evidence>
<dbReference type="SUPFAM" id="SSF51395">
    <property type="entry name" value="FMN-linked oxidoreductases"/>
    <property type="match status" value="1"/>
</dbReference>
<keyword evidence="3" id="KW-0285">Flavoprotein</keyword>
<dbReference type="GO" id="GO:0004152">
    <property type="term" value="F:dihydroorotate dehydrogenase activity"/>
    <property type="evidence" value="ECO:0007669"/>
    <property type="project" value="TreeGrafter"/>
</dbReference>
<dbReference type="PANTHER" id="PTHR48109:SF4">
    <property type="entry name" value="DIHYDROOROTATE DEHYDROGENASE (QUINONE), MITOCHONDRIAL"/>
    <property type="match status" value="1"/>
</dbReference>
<dbReference type="RefSeq" id="WP_049738463.1">
    <property type="nucleotide sequence ID" value="NZ_BJON01000016.1"/>
</dbReference>
<dbReference type="Pfam" id="PF01180">
    <property type="entry name" value="DHO_dh"/>
    <property type="match status" value="1"/>
</dbReference>
<dbReference type="GO" id="GO:0006207">
    <property type="term" value="P:'de novo' pyrimidine nucleobase biosynthetic process"/>
    <property type="evidence" value="ECO:0007669"/>
    <property type="project" value="TreeGrafter"/>
</dbReference>
<feature type="transmembrane region" description="Helical" evidence="7">
    <location>
        <begin position="440"/>
        <end position="460"/>
    </location>
</feature>
<keyword evidence="6" id="KW-0560">Oxidoreductase</keyword>
<reference evidence="11" key="1">
    <citation type="submission" date="2015-07" db="EMBL/GenBank/DDBJ databases">
        <title>Genome sequencing project for genomic taxonomy and phylogenomics of Bacillus-like bacteria.</title>
        <authorList>
            <person name="Liu B."/>
            <person name="Wang J."/>
            <person name="Zhu Y."/>
            <person name="Liu G."/>
            <person name="Chen Q."/>
            <person name="Chen Z."/>
            <person name="Lan J."/>
            <person name="Che J."/>
            <person name="Ge C."/>
            <person name="Shi H."/>
            <person name="Pan Z."/>
            <person name="Liu X."/>
        </authorList>
    </citation>
    <scope>NUCLEOTIDE SEQUENCE [LARGE SCALE GENOMIC DNA]</scope>
    <source>
        <strain evidence="11">DSM 9887</strain>
    </source>
</reference>
<dbReference type="AlphaFoldDB" id="A0A0K9YVZ3"/>
<protein>
    <submittedName>
        <fullName evidence="10">Dihydroorotate dehydrogenase</fullName>
    </submittedName>
</protein>
<proteinExistence type="predicted"/>
<dbReference type="STRING" id="54915.ADS79_11075"/>
<dbReference type="EMBL" id="LGIQ01000007">
    <property type="protein sequence ID" value="KNB72410.1"/>
    <property type="molecule type" value="Genomic_DNA"/>
</dbReference>
<accession>A0A0K9YVZ3</accession>
<evidence type="ECO:0000256" key="7">
    <source>
        <dbReference type="SAM" id="Phobius"/>
    </source>
</evidence>
<comment type="caution">
    <text evidence="10">The sequence shown here is derived from an EMBL/GenBank/DDBJ whole genome shotgun (WGS) entry which is preliminary data.</text>
</comment>
<evidence type="ECO:0000313" key="12">
    <source>
        <dbReference type="Proteomes" id="UP000319578"/>
    </source>
</evidence>
<feature type="transmembrane region" description="Helical" evidence="7">
    <location>
        <begin position="466"/>
        <end position="483"/>
    </location>
</feature>
<evidence type="ECO:0000313" key="11">
    <source>
        <dbReference type="Proteomes" id="UP000036834"/>
    </source>
</evidence>
<dbReference type="EMBL" id="BJON01000016">
    <property type="protein sequence ID" value="GED70559.1"/>
    <property type="molecule type" value="Genomic_DNA"/>
</dbReference>
<dbReference type="GO" id="GO:0009220">
    <property type="term" value="P:pyrimidine ribonucleotide biosynthetic process"/>
    <property type="evidence" value="ECO:0007669"/>
    <property type="project" value="TreeGrafter"/>
</dbReference>
<keyword evidence="5" id="KW-0665">Pyrimidine biosynthesis</keyword>
<feature type="transmembrane region" description="Helical" evidence="7">
    <location>
        <begin position="627"/>
        <end position="647"/>
    </location>
</feature>
<evidence type="ECO:0000259" key="8">
    <source>
        <dbReference type="Pfam" id="PF01180"/>
    </source>
</evidence>
<evidence type="ECO:0000256" key="6">
    <source>
        <dbReference type="ARBA" id="ARBA00023002"/>
    </source>
</evidence>
<dbReference type="Gene3D" id="3.20.20.70">
    <property type="entry name" value="Aldolase class I"/>
    <property type="match status" value="1"/>
</dbReference>
<feature type="domain" description="Dihydroorotate dehydrogenase catalytic" evidence="8">
    <location>
        <begin position="58"/>
        <end position="326"/>
    </location>
</feature>
<feature type="transmembrane region" description="Helical" evidence="7">
    <location>
        <begin position="596"/>
        <end position="621"/>
    </location>
</feature>
<keyword evidence="7" id="KW-0472">Membrane</keyword>
<reference evidence="10" key="2">
    <citation type="submission" date="2015-07" db="EMBL/GenBank/DDBJ databases">
        <title>MeaNS - Measles Nucleotide Surveillance Program.</title>
        <authorList>
            <person name="Tran T."/>
            <person name="Druce J."/>
        </authorList>
    </citation>
    <scope>NUCLEOTIDE SEQUENCE</scope>
    <source>
        <strain evidence="10">DSM 9887</strain>
    </source>
</reference>
<keyword evidence="7" id="KW-0812">Transmembrane</keyword>
<dbReference type="GO" id="GO:0005737">
    <property type="term" value="C:cytoplasm"/>
    <property type="evidence" value="ECO:0007669"/>
    <property type="project" value="InterPro"/>
</dbReference>
<dbReference type="InterPro" id="IPR013785">
    <property type="entry name" value="Aldolase_TIM"/>
</dbReference>
<evidence type="ECO:0000256" key="5">
    <source>
        <dbReference type="ARBA" id="ARBA00022975"/>
    </source>
</evidence>
<feature type="transmembrane region" description="Helical" evidence="7">
    <location>
        <begin position="412"/>
        <end position="428"/>
    </location>
</feature>
<keyword evidence="4" id="KW-0288">FMN</keyword>
<dbReference type="PATRIC" id="fig|54915.3.peg.1171"/>
<gene>
    <name evidence="10" type="ORF">ADS79_11075</name>
    <name evidence="9" type="ORF">BRE01_42610</name>
</gene>
<name>A0A0K9YVZ3_9BACL</name>